<organism evidence="1 2">
    <name type="scientific">Candidatus Bealeia paramacronuclearis</name>
    <dbReference type="NCBI Taxonomy" id="1921001"/>
    <lineage>
        <taxon>Bacteria</taxon>
        <taxon>Pseudomonadati</taxon>
        <taxon>Pseudomonadota</taxon>
        <taxon>Alphaproteobacteria</taxon>
        <taxon>Holosporales</taxon>
        <taxon>Holosporaceae</taxon>
        <taxon>Candidatus Bealeia</taxon>
    </lineage>
</organism>
<reference evidence="1 2" key="1">
    <citation type="journal article" date="2024" name="Environ. Microbiol.">
        <title>Novel evolutionary insights on the interactions of the Holosporales (Alphaproteobacteria) with eukaryotic hosts from comparative genomics.</title>
        <authorList>
            <person name="Giovannini M."/>
            <person name="Petroni G."/>
            <person name="Castelli M."/>
        </authorList>
    </citation>
    <scope>NUCLEOTIDE SEQUENCE [LARGE SCALE GENOMIC DNA]</scope>
    <source>
        <strain evidence="1 2">US_Bl 15I1</strain>
    </source>
</reference>
<dbReference type="Proteomes" id="UP001330434">
    <property type="component" value="Chromosome"/>
</dbReference>
<evidence type="ECO:0000313" key="1">
    <source>
        <dbReference type="EMBL" id="WVX65837.1"/>
    </source>
</evidence>
<name>A0ABZ2C309_9PROT</name>
<sequence>MKKQLIISAALIFSASSLTSVHKLNAKETHPALNTDDCQLIVNEYLNTVTEFYGAASAFNDKMLYEQYPDFLEAIQNAGRESQKPEYAHLSNTIKTLYNQIQGAAENYQKDTNFTGLTKSGLERLQSQVDSIAHKVKAWKVSCKQEWQCYLGTEGTKCNKSTAQ</sequence>
<proteinExistence type="predicted"/>
<accession>A0ABZ2C309</accession>
<keyword evidence="2" id="KW-1185">Reference proteome</keyword>
<gene>
    <name evidence="1" type="ORF">Bealeia1_00003</name>
</gene>
<protein>
    <submittedName>
        <fullName evidence="1">Uncharacterized protein</fullName>
    </submittedName>
</protein>
<dbReference type="RefSeq" id="WP_331256409.1">
    <property type="nucleotide sequence ID" value="NZ_CP133270.1"/>
</dbReference>
<evidence type="ECO:0000313" key="2">
    <source>
        <dbReference type="Proteomes" id="UP001330434"/>
    </source>
</evidence>
<dbReference type="EMBL" id="CP133270">
    <property type="protein sequence ID" value="WVX65837.1"/>
    <property type="molecule type" value="Genomic_DNA"/>
</dbReference>